<comment type="similarity">
    <text evidence="2">Belongs to the GtrA family.</text>
</comment>
<dbReference type="Pfam" id="PF04138">
    <property type="entry name" value="GtrA_DPMS_TM"/>
    <property type="match status" value="1"/>
</dbReference>
<evidence type="ECO:0000256" key="1">
    <source>
        <dbReference type="ARBA" id="ARBA00004141"/>
    </source>
</evidence>
<dbReference type="EMBL" id="JANJOU010000035">
    <property type="protein sequence ID" value="MCR0985492.1"/>
    <property type="molecule type" value="Genomic_DNA"/>
</dbReference>
<evidence type="ECO:0000256" key="3">
    <source>
        <dbReference type="ARBA" id="ARBA00022692"/>
    </source>
</evidence>
<evidence type="ECO:0000313" key="8">
    <source>
        <dbReference type="EMBL" id="MCR0985492.1"/>
    </source>
</evidence>
<evidence type="ECO:0000256" key="6">
    <source>
        <dbReference type="SAM" id="Phobius"/>
    </source>
</evidence>
<evidence type="ECO:0000256" key="5">
    <source>
        <dbReference type="ARBA" id="ARBA00023136"/>
    </source>
</evidence>
<keyword evidence="9" id="KW-1185">Reference proteome</keyword>
<evidence type="ECO:0000259" key="7">
    <source>
        <dbReference type="Pfam" id="PF04138"/>
    </source>
</evidence>
<feature type="transmembrane region" description="Helical" evidence="6">
    <location>
        <begin position="119"/>
        <end position="140"/>
    </location>
</feature>
<evidence type="ECO:0000256" key="4">
    <source>
        <dbReference type="ARBA" id="ARBA00022989"/>
    </source>
</evidence>
<proteinExistence type="inferred from homology"/>
<sequence length="148" mass="15595">MPPALLWDRFLPPPRRALAAQFLRFGVVGTVGFVVDTAVLYASLAAGLDLYAGRALSYVAAATGNWALNRAWTFREAGRPAGRGALGRQWALFLAVNLVGFAANYGTYALMVANLPLAAAHPVLAVAAGSLAGMGGNFILSRRFVFKA</sequence>
<dbReference type="PANTHER" id="PTHR38459">
    <property type="entry name" value="PROPHAGE BACTOPRENOL-LINKED GLUCOSE TRANSLOCASE HOMOLOG"/>
    <property type="match status" value="1"/>
</dbReference>
<protein>
    <submittedName>
        <fullName evidence="8">GtrA family protein</fullName>
    </submittedName>
</protein>
<organism evidence="8 9">
    <name type="scientific">Roseomonas populi</name>
    <dbReference type="NCBI Taxonomy" id="3121582"/>
    <lineage>
        <taxon>Bacteria</taxon>
        <taxon>Pseudomonadati</taxon>
        <taxon>Pseudomonadota</taxon>
        <taxon>Alphaproteobacteria</taxon>
        <taxon>Acetobacterales</taxon>
        <taxon>Roseomonadaceae</taxon>
        <taxon>Roseomonas</taxon>
    </lineage>
</organism>
<dbReference type="InterPro" id="IPR051401">
    <property type="entry name" value="GtrA_CellWall_Glycosyl"/>
</dbReference>
<gene>
    <name evidence="8" type="ORF">NRP21_25905</name>
</gene>
<dbReference type="InterPro" id="IPR007267">
    <property type="entry name" value="GtrA_DPMS_TM"/>
</dbReference>
<keyword evidence="3 6" id="KW-0812">Transmembrane</keyword>
<accession>A0ABT1XBI4</accession>
<dbReference type="PANTHER" id="PTHR38459:SF1">
    <property type="entry name" value="PROPHAGE BACTOPRENOL-LINKED GLUCOSE TRANSLOCASE HOMOLOG"/>
    <property type="match status" value="1"/>
</dbReference>
<dbReference type="Proteomes" id="UP001524642">
    <property type="component" value="Unassembled WGS sequence"/>
</dbReference>
<comment type="caution">
    <text evidence="8">The sequence shown here is derived from an EMBL/GenBank/DDBJ whole genome shotgun (WGS) entry which is preliminary data.</text>
</comment>
<evidence type="ECO:0000256" key="2">
    <source>
        <dbReference type="ARBA" id="ARBA00009399"/>
    </source>
</evidence>
<feature type="transmembrane region" description="Helical" evidence="6">
    <location>
        <begin position="50"/>
        <end position="69"/>
    </location>
</feature>
<dbReference type="RefSeq" id="WP_257719139.1">
    <property type="nucleotide sequence ID" value="NZ_JANJOU010000035.1"/>
</dbReference>
<feature type="domain" description="GtrA/DPMS transmembrane" evidence="7">
    <location>
        <begin position="24"/>
        <end position="146"/>
    </location>
</feature>
<name>A0ABT1XBI4_9PROT</name>
<reference evidence="8 9" key="1">
    <citation type="submission" date="2022-06" db="EMBL/GenBank/DDBJ databases">
        <title>Roseomonas CN29.</title>
        <authorList>
            <person name="Cheng Y."/>
            <person name="He X."/>
        </authorList>
    </citation>
    <scope>NUCLEOTIDE SEQUENCE [LARGE SCALE GENOMIC DNA]</scope>
    <source>
        <strain evidence="8 9">CN29</strain>
    </source>
</reference>
<keyword evidence="4 6" id="KW-1133">Transmembrane helix</keyword>
<evidence type="ECO:0000313" key="9">
    <source>
        <dbReference type="Proteomes" id="UP001524642"/>
    </source>
</evidence>
<feature type="transmembrane region" description="Helical" evidence="6">
    <location>
        <begin position="90"/>
        <end position="113"/>
    </location>
</feature>
<comment type="subcellular location">
    <subcellularLocation>
        <location evidence="1">Membrane</location>
        <topology evidence="1">Multi-pass membrane protein</topology>
    </subcellularLocation>
</comment>
<keyword evidence="5 6" id="KW-0472">Membrane</keyword>
<feature type="transmembrane region" description="Helical" evidence="6">
    <location>
        <begin position="21"/>
        <end position="44"/>
    </location>
</feature>